<evidence type="ECO:0000259" key="19">
    <source>
        <dbReference type="Pfam" id="PF09029"/>
    </source>
</evidence>
<dbReference type="InterPro" id="IPR015422">
    <property type="entry name" value="PyrdxlP-dep_Trfase_small"/>
</dbReference>
<evidence type="ECO:0000256" key="12">
    <source>
        <dbReference type="ARBA" id="ARBA00023315"/>
    </source>
</evidence>
<reference evidence="20" key="3">
    <citation type="submission" date="2025-08" db="UniProtKB">
        <authorList>
            <consortium name="Ensembl"/>
        </authorList>
    </citation>
    <scope>IDENTIFICATION</scope>
</reference>
<evidence type="ECO:0000259" key="18">
    <source>
        <dbReference type="Pfam" id="PF00155"/>
    </source>
</evidence>
<dbReference type="Gene3D" id="3.90.1150.10">
    <property type="entry name" value="Aspartate Aminotransferase, domain 1"/>
    <property type="match status" value="1"/>
</dbReference>
<keyword evidence="8 16" id="KW-0496">Mitochondrion</keyword>
<evidence type="ECO:0000256" key="4">
    <source>
        <dbReference type="ARBA" id="ARBA00022679"/>
    </source>
</evidence>
<evidence type="ECO:0000256" key="14">
    <source>
        <dbReference type="ARBA" id="ARBA00049013"/>
    </source>
</evidence>
<evidence type="ECO:0000256" key="13">
    <source>
        <dbReference type="ARBA" id="ARBA00037218"/>
    </source>
</evidence>
<evidence type="ECO:0000256" key="8">
    <source>
        <dbReference type="ARBA" id="ARBA00023128"/>
    </source>
</evidence>
<dbReference type="SUPFAM" id="SSF53383">
    <property type="entry name" value="PLP-dependent transferases"/>
    <property type="match status" value="1"/>
</dbReference>
<dbReference type="CDD" id="cd06454">
    <property type="entry name" value="KBL_like"/>
    <property type="match status" value="1"/>
</dbReference>
<reference evidence="20 21" key="1">
    <citation type="submission" date="2018-05" db="EMBL/GenBank/DDBJ databases">
        <authorList>
            <person name="Datahose"/>
        </authorList>
    </citation>
    <scope>NUCLEOTIDE SEQUENCE</scope>
</reference>
<keyword evidence="6 15" id="KW-0663">Pyridoxal phosphate</keyword>
<evidence type="ECO:0000256" key="7">
    <source>
        <dbReference type="ARBA" id="ARBA00022946"/>
    </source>
</evidence>
<dbReference type="Pfam" id="PF09029">
    <property type="entry name" value="Preseq_ALAS"/>
    <property type="match status" value="1"/>
</dbReference>
<feature type="domain" description="Aminotransferase class I/classII large" evidence="18">
    <location>
        <begin position="207"/>
        <end position="543"/>
    </location>
</feature>
<evidence type="ECO:0000256" key="15">
    <source>
        <dbReference type="RuleBase" id="RU003693"/>
    </source>
</evidence>
<dbReference type="AlphaFoldDB" id="A0AAX7SJ29"/>
<keyword evidence="12 16" id="KW-0012">Acyltransferase</keyword>
<evidence type="ECO:0000256" key="16">
    <source>
        <dbReference type="RuleBase" id="RU910713"/>
    </source>
</evidence>
<feature type="domain" description="5-aminolevulinate synthase presequence" evidence="19">
    <location>
        <begin position="3"/>
        <end position="125"/>
    </location>
</feature>
<comment type="cofactor">
    <cofactor evidence="1 15">
        <name>pyridoxal 5'-phosphate</name>
        <dbReference type="ChEBI" id="CHEBI:597326"/>
    </cofactor>
</comment>
<comment type="subcellular location">
    <subcellularLocation>
        <location evidence="16">Mitochondrion inner membrane</location>
        <topology evidence="16">Peripheral membrane protein</topology>
    </subcellularLocation>
    <text evidence="16">Localizes to the matrix side of the mitochondrion inner membrane.</text>
</comment>
<dbReference type="GO" id="GO:0006782">
    <property type="term" value="P:protoporphyrinogen IX biosynthetic process"/>
    <property type="evidence" value="ECO:0007669"/>
    <property type="project" value="UniProtKB-UniRule"/>
</dbReference>
<protein>
    <recommendedName>
        <fullName evidence="16">5-aminolevulinate synthase</fullName>
        <ecNumber evidence="16">2.3.1.37</ecNumber>
    </recommendedName>
    <alternativeName>
        <fullName evidence="16">5-aminolevulinic acid synthase</fullName>
    </alternativeName>
    <alternativeName>
        <fullName evidence="16">Delta-ALA synthase</fullName>
    </alternativeName>
    <alternativeName>
        <fullName evidence="16">Delta-aminolevulinate synthase</fullName>
    </alternativeName>
</protein>
<organism evidence="20 21">
    <name type="scientific">Astatotilapia calliptera</name>
    <name type="common">Eastern happy</name>
    <name type="synonym">Chromis callipterus</name>
    <dbReference type="NCBI Taxonomy" id="8154"/>
    <lineage>
        <taxon>Eukaryota</taxon>
        <taxon>Metazoa</taxon>
        <taxon>Chordata</taxon>
        <taxon>Craniata</taxon>
        <taxon>Vertebrata</taxon>
        <taxon>Euteleostomi</taxon>
        <taxon>Actinopterygii</taxon>
        <taxon>Neopterygii</taxon>
        <taxon>Teleostei</taxon>
        <taxon>Neoteleostei</taxon>
        <taxon>Acanthomorphata</taxon>
        <taxon>Ovalentaria</taxon>
        <taxon>Cichlomorphae</taxon>
        <taxon>Cichliformes</taxon>
        <taxon>Cichlidae</taxon>
        <taxon>African cichlids</taxon>
        <taxon>Pseudocrenilabrinae</taxon>
        <taxon>Haplochromini</taxon>
        <taxon>Astatotilapia</taxon>
    </lineage>
</organism>
<dbReference type="GeneTree" id="ENSGT00940000156030"/>
<dbReference type="NCBIfam" id="TIGR01821">
    <property type="entry name" value="5aminolev_synth"/>
    <property type="match status" value="1"/>
</dbReference>
<keyword evidence="5" id="KW-0999">Mitochondrion inner membrane</keyword>
<dbReference type="FunFam" id="3.40.640.10:FF:000006">
    <property type="entry name" value="5-aminolevulinate synthase, mitochondrial"/>
    <property type="match status" value="1"/>
</dbReference>
<evidence type="ECO:0000256" key="17">
    <source>
        <dbReference type="SAM" id="MobiDB-lite"/>
    </source>
</evidence>
<dbReference type="Gene3D" id="3.40.640.10">
    <property type="entry name" value="Type I PLP-dependent aspartate aminotransferase-like (Major domain)"/>
    <property type="match status" value="1"/>
</dbReference>
<evidence type="ECO:0000256" key="2">
    <source>
        <dbReference type="ARBA" id="ARBA00005029"/>
    </source>
</evidence>
<dbReference type="GO" id="GO:0048821">
    <property type="term" value="P:erythrocyte development"/>
    <property type="evidence" value="ECO:0007669"/>
    <property type="project" value="TreeGrafter"/>
</dbReference>
<evidence type="ECO:0000256" key="11">
    <source>
        <dbReference type="ARBA" id="ARBA00023278"/>
    </source>
</evidence>
<dbReference type="InterPro" id="IPR001917">
    <property type="entry name" value="Aminotrans_II_pyridoxalP_BS"/>
</dbReference>
<dbReference type="PROSITE" id="PS00599">
    <property type="entry name" value="AA_TRANSFER_CLASS_2"/>
    <property type="match status" value="1"/>
</dbReference>
<dbReference type="GO" id="GO:0042541">
    <property type="term" value="P:hemoglobin biosynthetic process"/>
    <property type="evidence" value="ECO:0007669"/>
    <property type="project" value="TreeGrafter"/>
</dbReference>
<dbReference type="PANTHER" id="PTHR13693:SF50">
    <property type="entry name" value="5-AMINOLEVULINATE SYNTHASE, NON-SPECIFIC, MITOCHONDRIAL"/>
    <property type="match status" value="1"/>
</dbReference>
<gene>
    <name evidence="20" type="primary">ALAS1</name>
</gene>
<dbReference type="Ensembl" id="ENSACLT00000086333.1">
    <property type="protein sequence ID" value="ENSACLP00000044529.1"/>
    <property type="gene ID" value="ENSACLG00000017931.2"/>
</dbReference>
<proteinExistence type="inferred from homology"/>
<evidence type="ECO:0000256" key="5">
    <source>
        <dbReference type="ARBA" id="ARBA00022792"/>
    </source>
</evidence>
<comment type="similarity">
    <text evidence="3 15">Belongs to the class-II pyridoxal-phosphate-dependent aminotransferase family.</text>
</comment>
<comment type="catalytic activity">
    <reaction evidence="14">
        <text>succinyl-CoA + glycine + H(+) = 5-aminolevulinate + CO2 + CoA</text>
        <dbReference type="Rhea" id="RHEA:12921"/>
        <dbReference type="ChEBI" id="CHEBI:15378"/>
        <dbReference type="ChEBI" id="CHEBI:16526"/>
        <dbReference type="ChEBI" id="CHEBI:57287"/>
        <dbReference type="ChEBI" id="CHEBI:57292"/>
        <dbReference type="ChEBI" id="CHEBI:57305"/>
        <dbReference type="ChEBI" id="CHEBI:356416"/>
        <dbReference type="EC" id="2.3.1.37"/>
    </reaction>
    <physiologicalReaction direction="left-to-right" evidence="14">
        <dbReference type="Rhea" id="RHEA:12922"/>
    </physiologicalReaction>
</comment>
<evidence type="ECO:0000256" key="9">
    <source>
        <dbReference type="ARBA" id="ARBA00023133"/>
    </source>
</evidence>
<evidence type="ECO:0000256" key="6">
    <source>
        <dbReference type="ARBA" id="ARBA00022898"/>
    </source>
</evidence>
<accession>A0AAX7SJ29</accession>
<comment type="pathway">
    <text evidence="2 16">Porphyrin-containing compound metabolism; protoporphyrin-IX biosynthesis; 5-aminolevulinate from glycine: step 1/1.</text>
</comment>
<keyword evidence="10" id="KW-0472">Membrane</keyword>
<dbReference type="GO" id="GO:0030170">
    <property type="term" value="F:pyridoxal phosphate binding"/>
    <property type="evidence" value="ECO:0007669"/>
    <property type="project" value="UniProtKB-UniRule"/>
</dbReference>
<dbReference type="Pfam" id="PF00155">
    <property type="entry name" value="Aminotran_1_2"/>
    <property type="match status" value="1"/>
</dbReference>
<dbReference type="GO" id="GO:0003870">
    <property type="term" value="F:5-aminolevulinate synthase activity"/>
    <property type="evidence" value="ECO:0007669"/>
    <property type="project" value="UniProtKB-EC"/>
</dbReference>
<sequence>MDVIVRRCPFLARMPQAFLQQSKKTLVTYAQRCPIMMELAAKPMAPSMARALCSSSSSYQKPENTVSAAPKKEVESKLPAGHPMPPPGQMKASKCPFLAAEMSQKNSGVVRQIGIEFQEDVQEVRTVKKETTLMKTLLKQRPKKVSHLLQDNLPARTARFQYDAFFEKKIEEKKNDHTYRVFKTVNRRATEFPMADDFTSSLQEKRDVSVWCSNDYLGMSRHPRVVQSIMDTLQKHGSGAGGTRNISGTSKFHVELEQELADLHKKDAALLFTSCFVANDSTLFTLAKMLPGCEIYSDAGNHASMIQGIRNSGAKKFIFRHNDVAHLRELLEKGDPTKPKIVAFETVHSMDGAVCPLEEMCDVAHEFGAITFVDEGGGIGDRDGVMDKMDIISGTLGKAFGCVGGYIASTTALVDTVRSYAAGFIFTTSLPPMLLAGARESIQILKGEEGRSLRLKHQRNVKLLRQMLMDSGLPVVHCPSHIIPVRVSNAEKNTEVCDIMMRRHNIYVQAINYPTVARGDELLRIAPTPHHTPEMMKYFVERLEQTWKEVGLELKPHSSAECTFCQQPLHFEVMSEREKSYFNGLSHLISACA</sequence>
<dbReference type="InterPro" id="IPR015421">
    <property type="entry name" value="PyrdxlP-dep_Trfase_major"/>
</dbReference>
<evidence type="ECO:0000256" key="1">
    <source>
        <dbReference type="ARBA" id="ARBA00001933"/>
    </source>
</evidence>
<keyword evidence="4 16" id="KW-0808">Transferase</keyword>
<keyword evidence="11" id="KW-0379">Hydroxylation</keyword>
<dbReference type="EC" id="2.3.1.37" evidence="16"/>
<evidence type="ECO:0000313" key="21">
    <source>
        <dbReference type="Proteomes" id="UP000265100"/>
    </source>
</evidence>
<keyword evidence="9 16" id="KW-0350">Heme biosynthesis</keyword>
<keyword evidence="21" id="KW-1185">Reference proteome</keyword>
<dbReference type="Proteomes" id="UP000265100">
    <property type="component" value="Chromosome 5"/>
</dbReference>
<reference evidence="21" key="2">
    <citation type="submission" date="2023-03" db="EMBL/GenBank/DDBJ databases">
        <authorList>
            <consortium name="Wellcome Sanger Institute Data Sharing"/>
        </authorList>
    </citation>
    <scope>NUCLEOTIDE SEQUENCE [LARGE SCALE GENOMIC DNA]</scope>
</reference>
<dbReference type="GO" id="GO:0005759">
    <property type="term" value="C:mitochondrial matrix"/>
    <property type="evidence" value="ECO:0007669"/>
    <property type="project" value="UniProtKB-UniRule"/>
</dbReference>
<feature type="region of interest" description="Disordered" evidence="17">
    <location>
        <begin position="56"/>
        <end position="91"/>
    </location>
</feature>
<dbReference type="InterPro" id="IPR050087">
    <property type="entry name" value="AON_synthase_class-II"/>
</dbReference>
<dbReference type="PANTHER" id="PTHR13693">
    <property type="entry name" value="CLASS II AMINOTRANSFERASE/8-AMINO-7-OXONONANOATE SYNTHASE"/>
    <property type="match status" value="1"/>
</dbReference>
<dbReference type="InterPro" id="IPR004839">
    <property type="entry name" value="Aminotransferase_I/II_large"/>
</dbReference>
<reference evidence="20" key="4">
    <citation type="submission" date="2025-09" db="UniProtKB">
        <authorList>
            <consortium name="Ensembl"/>
        </authorList>
    </citation>
    <scope>IDENTIFICATION</scope>
</reference>
<dbReference type="InterPro" id="IPR015424">
    <property type="entry name" value="PyrdxlP-dep_Trfase"/>
</dbReference>
<comment type="function">
    <text evidence="13">Catalyzes the pyridoxal 5'-phosphate (PLP)-dependent condensation of succinyl-CoA and glycine to form aminolevulinic acid (ALA), with CoA and CO2 as by-products.</text>
</comment>
<dbReference type="InterPro" id="IPR010961">
    <property type="entry name" value="4pyrrol_synth_NH2levulA_synth"/>
</dbReference>
<dbReference type="InterPro" id="IPR015118">
    <property type="entry name" value="5aminolev_synth_preseq"/>
</dbReference>
<name>A0AAX7SJ29_ASTCA</name>
<keyword evidence="7" id="KW-0809">Transit peptide</keyword>
<dbReference type="GO" id="GO:0005743">
    <property type="term" value="C:mitochondrial inner membrane"/>
    <property type="evidence" value="ECO:0007669"/>
    <property type="project" value="UniProtKB-SubCell"/>
</dbReference>
<evidence type="ECO:0000313" key="20">
    <source>
        <dbReference type="Ensembl" id="ENSACLP00000044529.1"/>
    </source>
</evidence>
<evidence type="ECO:0000256" key="3">
    <source>
        <dbReference type="ARBA" id="ARBA00008392"/>
    </source>
</evidence>
<evidence type="ECO:0000256" key="10">
    <source>
        <dbReference type="ARBA" id="ARBA00023136"/>
    </source>
</evidence>